<reference evidence="1" key="1">
    <citation type="journal article" date="2020" name="bioRxiv">
        <title>Whole genome comparisons of ergot fungi reveals the divergence and evolution of species within the genus Claviceps are the result of varying mechanisms driving genome evolution and host range expansion.</title>
        <authorList>
            <person name="Wyka S.A."/>
            <person name="Mondo S.J."/>
            <person name="Liu M."/>
            <person name="Dettman J."/>
            <person name="Nalam V."/>
            <person name="Broders K.D."/>
        </authorList>
    </citation>
    <scope>NUCLEOTIDE SEQUENCE</scope>
    <source>
        <strain evidence="1">CCC 489</strain>
    </source>
</reference>
<accession>A0A8K0IZP2</accession>
<proteinExistence type="predicted"/>
<evidence type="ECO:0000313" key="1">
    <source>
        <dbReference type="EMBL" id="KAG5913653.1"/>
    </source>
</evidence>
<feature type="non-terminal residue" evidence="1">
    <location>
        <position position="1"/>
    </location>
</feature>
<dbReference type="OrthoDB" id="5427732at2759"/>
<dbReference type="EMBL" id="SRPY01001274">
    <property type="protein sequence ID" value="KAG5913653.1"/>
    <property type="molecule type" value="Genomic_DNA"/>
</dbReference>
<evidence type="ECO:0000313" key="2">
    <source>
        <dbReference type="Proteomes" id="UP000811619"/>
    </source>
</evidence>
<organism evidence="1 2">
    <name type="scientific">Claviceps africana</name>
    <dbReference type="NCBI Taxonomy" id="83212"/>
    <lineage>
        <taxon>Eukaryota</taxon>
        <taxon>Fungi</taxon>
        <taxon>Dikarya</taxon>
        <taxon>Ascomycota</taxon>
        <taxon>Pezizomycotina</taxon>
        <taxon>Sordariomycetes</taxon>
        <taxon>Hypocreomycetidae</taxon>
        <taxon>Hypocreales</taxon>
        <taxon>Clavicipitaceae</taxon>
        <taxon>Claviceps</taxon>
    </lineage>
</organism>
<dbReference type="Proteomes" id="UP000811619">
    <property type="component" value="Unassembled WGS sequence"/>
</dbReference>
<comment type="caution">
    <text evidence="1">The sequence shown here is derived from an EMBL/GenBank/DDBJ whole genome shotgun (WGS) entry which is preliminary data.</text>
</comment>
<protein>
    <submittedName>
        <fullName evidence="1">Uncharacterized protein</fullName>
    </submittedName>
</protein>
<keyword evidence="2" id="KW-1185">Reference proteome</keyword>
<dbReference type="AlphaFoldDB" id="A0A8K0IZP2"/>
<name>A0A8K0IZP2_9HYPO</name>
<sequence length="93" mass="9678">TTTPDIVPTTTPLQKTITTGRVLTSSPVARIWTTTLENGGVLTITSTSWVAVVPTEKPTSSSEPKLQNVAPKLQGGSRLVLAVGAAALGMLFF</sequence>
<gene>
    <name evidence="1" type="ORF">E4U42_000951</name>
</gene>